<name>A0A427ADR4_ENSVE</name>
<dbReference type="PROSITE" id="PS51375">
    <property type="entry name" value="PPR"/>
    <property type="match status" value="5"/>
</dbReference>
<dbReference type="Pfam" id="PF20430">
    <property type="entry name" value="Eplus_motif"/>
    <property type="match status" value="1"/>
</dbReference>
<dbReference type="InterPro" id="IPR046848">
    <property type="entry name" value="E_motif"/>
</dbReference>
<dbReference type="EMBL" id="AMZH03002816">
    <property type="protein sequence ID" value="RRT74291.1"/>
    <property type="molecule type" value="Genomic_DNA"/>
</dbReference>
<dbReference type="GO" id="GO:0009451">
    <property type="term" value="P:RNA modification"/>
    <property type="evidence" value="ECO:0007669"/>
    <property type="project" value="InterPro"/>
</dbReference>
<dbReference type="Gene3D" id="1.25.40.10">
    <property type="entry name" value="Tetratricopeptide repeat domain"/>
    <property type="match status" value="4"/>
</dbReference>
<feature type="repeat" description="PPR" evidence="4">
    <location>
        <begin position="267"/>
        <end position="301"/>
    </location>
</feature>
<dbReference type="NCBIfam" id="TIGR00756">
    <property type="entry name" value="PPR"/>
    <property type="match status" value="4"/>
</dbReference>
<evidence type="ECO:0000259" key="5">
    <source>
        <dbReference type="Pfam" id="PF14432"/>
    </source>
</evidence>
<dbReference type="FunFam" id="1.25.40.10:FF:000380">
    <property type="entry name" value="Pentatricopeptide repeat-containing protein, chloroplastic"/>
    <property type="match status" value="1"/>
</dbReference>
<dbReference type="InterPro" id="IPR002885">
    <property type="entry name" value="PPR_rpt"/>
</dbReference>
<proteinExistence type="inferred from homology"/>
<dbReference type="Pfam" id="PF13041">
    <property type="entry name" value="PPR_2"/>
    <property type="match status" value="3"/>
</dbReference>
<dbReference type="Pfam" id="PF01535">
    <property type="entry name" value="PPR"/>
    <property type="match status" value="2"/>
</dbReference>
<feature type="repeat" description="PPR" evidence="4">
    <location>
        <begin position="103"/>
        <end position="137"/>
    </location>
</feature>
<dbReference type="InterPro" id="IPR046849">
    <property type="entry name" value="E2_motif"/>
</dbReference>
<dbReference type="InterPro" id="IPR011990">
    <property type="entry name" value="TPR-like_helical_dom_sf"/>
</dbReference>
<dbReference type="GO" id="GO:0008270">
    <property type="term" value="F:zinc ion binding"/>
    <property type="evidence" value="ECO:0007669"/>
    <property type="project" value="InterPro"/>
</dbReference>
<dbReference type="AlphaFoldDB" id="A0A427ADR4"/>
<accession>A0A427ADR4</accession>
<dbReference type="Proteomes" id="UP000287651">
    <property type="component" value="Unassembled WGS sequence"/>
</dbReference>
<comment type="caution">
    <text evidence="6">The sequence shown here is derived from an EMBL/GenBank/DDBJ whole genome shotgun (WGS) entry which is preliminary data.</text>
</comment>
<dbReference type="Pfam" id="PF14432">
    <property type="entry name" value="DYW_deaminase"/>
    <property type="match status" value="1"/>
</dbReference>
<protein>
    <recommendedName>
        <fullName evidence="5">DYW domain-containing protein</fullName>
    </recommendedName>
</protein>
<dbReference type="InterPro" id="IPR046960">
    <property type="entry name" value="PPR_At4g14850-like_plant"/>
</dbReference>
<evidence type="ECO:0000313" key="6">
    <source>
        <dbReference type="EMBL" id="RRT74291.1"/>
    </source>
</evidence>
<dbReference type="SUPFAM" id="SSF48452">
    <property type="entry name" value="TPR-like"/>
    <property type="match status" value="1"/>
</dbReference>
<evidence type="ECO:0000313" key="7">
    <source>
        <dbReference type="Proteomes" id="UP000287651"/>
    </source>
</evidence>
<dbReference type="InterPro" id="IPR032867">
    <property type="entry name" value="DYW_dom"/>
</dbReference>
<dbReference type="FunFam" id="1.25.40.10:FF:000366">
    <property type="entry name" value="Pentatricopeptide (PPR) repeat-containing protein"/>
    <property type="match status" value="1"/>
</dbReference>
<comment type="similarity">
    <text evidence="1">Belongs to the PPR family. PCMP-H subfamily.</text>
</comment>
<feature type="domain" description="DYW" evidence="5">
    <location>
        <begin position="581"/>
        <end position="673"/>
    </location>
</feature>
<keyword evidence="3" id="KW-0809">Transit peptide</keyword>
<dbReference type="FunFam" id="1.25.40.10:FF:000031">
    <property type="entry name" value="Pentatricopeptide repeat-containing protein mitochondrial"/>
    <property type="match status" value="1"/>
</dbReference>
<reference evidence="6 7" key="1">
    <citation type="journal article" date="2014" name="Agronomy (Basel)">
        <title>A Draft Genome Sequence for Ensete ventricosum, the Drought-Tolerant Tree Against Hunger.</title>
        <authorList>
            <person name="Harrison J."/>
            <person name="Moore K.A."/>
            <person name="Paszkiewicz K."/>
            <person name="Jones T."/>
            <person name="Grant M."/>
            <person name="Ambacheew D."/>
            <person name="Muzemil S."/>
            <person name="Studholme D.J."/>
        </authorList>
    </citation>
    <scope>NUCLEOTIDE SEQUENCE [LARGE SCALE GENOMIC DNA]</scope>
</reference>
<feature type="repeat" description="PPR" evidence="4">
    <location>
        <begin position="169"/>
        <end position="203"/>
    </location>
</feature>
<dbReference type="FunFam" id="1.25.40.10:FF:000488">
    <property type="entry name" value="Pentatricopeptide repeat-containing protein, mitochondrial"/>
    <property type="match status" value="1"/>
</dbReference>
<dbReference type="PANTHER" id="PTHR47926:SF420">
    <property type="entry name" value="REPEAT-CONTAINING PROTEIN, PUTATIVE-RELATED"/>
    <property type="match status" value="1"/>
</dbReference>
<evidence type="ECO:0000256" key="1">
    <source>
        <dbReference type="ARBA" id="ARBA00006643"/>
    </source>
</evidence>
<dbReference type="GO" id="GO:0003723">
    <property type="term" value="F:RNA binding"/>
    <property type="evidence" value="ECO:0007669"/>
    <property type="project" value="InterPro"/>
</dbReference>
<evidence type="ECO:0000256" key="3">
    <source>
        <dbReference type="ARBA" id="ARBA00022946"/>
    </source>
</evidence>
<gene>
    <name evidence="6" type="ORF">B296_00032494</name>
</gene>
<feature type="repeat" description="PPR" evidence="4">
    <location>
        <begin position="335"/>
        <end position="365"/>
    </location>
</feature>
<evidence type="ECO:0000256" key="4">
    <source>
        <dbReference type="PROSITE-ProRule" id="PRU00708"/>
    </source>
</evidence>
<evidence type="ECO:0000256" key="2">
    <source>
        <dbReference type="ARBA" id="ARBA00022737"/>
    </source>
</evidence>
<dbReference type="Pfam" id="PF20431">
    <property type="entry name" value="E_motif"/>
    <property type="match status" value="1"/>
</dbReference>
<organism evidence="6 7">
    <name type="scientific">Ensete ventricosum</name>
    <name type="common">Abyssinian banana</name>
    <name type="synonym">Musa ensete</name>
    <dbReference type="NCBI Taxonomy" id="4639"/>
    <lineage>
        <taxon>Eukaryota</taxon>
        <taxon>Viridiplantae</taxon>
        <taxon>Streptophyta</taxon>
        <taxon>Embryophyta</taxon>
        <taxon>Tracheophyta</taxon>
        <taxon>Spermatophyta</taxon>
        <taxon>Magnoliopsida</taxon>
        <taxon>Liliopsida</taxon>
        <taxon>Zingiberales</taxon>
        <taxon>Musaceae</taxon>
        <taxon>Ensete</taxon>
    </lineage>
</organism>
<dbReference type="PANTHER" id="PTHR47926">
    <property type="entry name" value="PENTATRICOPEPTIDE REPEAT-CONTAINING PROTEIN"/>
    <property type="match status" value="1"/>
</dbReference>
<keyword evidence="2" id="KW-0677">Repeat</keyword>
<sequence>MIQDRKCTHSHYSSLLLRSIHASQRYMKAFSRCIPSKPLRPSLPPTSYRSATALFLPASSFPLPSSSPPPPLVETFACLCQRGAFSDAIAAMGSLEVHGLRADPLSYSNLIKLCIRNNAVDEGRLVHRHLSSDGDHPKLFLSNTLISMYTKFDLLDEAQQLFDRMGERNVVSWTTMISAMTNLKRNEEALRLLISMQREGVAPNMYTFSAVLRACQTLASLWSVHCCIVKYGLESDVFVRSSLIDVYSKFGDLDYGYRVFREMATRDLVVWNSIIGGFAQGGDGYKAIDLFTQMRRAGFLANQGTLTSVLRACTGMVLLEMGRQVHVHVVKRERDLILNNALLDLYCKCGSLEEADAVFQRMSERDVISWSTMISGLAQNGRSSDALKLFESMKFLGPKPNYITIVGVLFACSHAGLVEDGWYYFRSMKQLFDIEPGREHYGCMVDLLGRAGKLEEALKFIQDMNFEPDTVIWRTLLAACRVHKNANLAAHAAKEILRLEPDDEGAYILLSNIYADSHRWNEVEQVRKSMKDRRVRKEPGRSWIEVGKKIHVFIVGDMSHPQADGIEKELSRLISRIANIGYVPDTGFVLHDVGKEQKEESLRYHSEKLAIAFGVLNSTRSKPIRIMKNLRICGDCHTFAKLVAKSEDMTIIIRDPVRFHHFQDGACSCGDYW</sequence>
<feature type="repeat" description="PPR" evidence="4">
    <location>
        <begin position="366"/>
        <end position="400"/>
    </location>
</feature>